<reference evidence="4" key="1">
    <citation type="submission" date="2020-08" db="EMBL/GenBank/DDBJ databases">
        <title>Multicomponent nature underlies the extraordinary mechanical properties of spider dragline silk.</title>
        <authorList>
            <person name="Kono N."/>
            <person name="Nakamura H."/>
            <person name="Mori M."/>
            <person name="Yoshida Y."/>
            <person name="Ohtoshi R."/>
            <person name="Malay A.D."/>
            <person name="Moran D.A.P."/>
            <person name="Tomita M."/>
            <person name="Numata K."/>
            <person name="Arakawa K."/>
        </authorList>
    </citation>
    <scope>NUCLEOTIDE SEQUENCE</scope>
</reference>
<dbReference type="Gene3D" id="3.30.420.10">
    <property type="entry name" value="Ribonuclease H-like superfamily/Ribonuclease H"/>
    <property type="match status" value="1"/>
</dbReference>
<evidence type="ECO:0000259" key="3">
    <source>
        <dbReference type="Pfam" id="PF13358"/>
    </source>
</evidence>
<evidence type="ECO:0000256" key="1">
    <source>
        <dbReference type="ARBA" id="ARBA00004123"/>
    </source>
</evidence>
<dbReference type="Pfam" id="PF13358">
    <property type="entry name" value="DDE_3"/>
    <property type="match status" value="1"/>
</dbReference>
<evidence type="ECO:0000313" key="5">
    <source>
        <dbReference type="Proteomes" id="UP000887159"/>
    </source>
</evidence>
<evidence type="ECO:0000259" key="2">
    <source>
        <dbReference type="Pfam" id="PF01498"/>
    </source>
</evidence>
<dbReference type="InterPro" id="IPR009057">
    <property type="entry name" value="Homeodomain-like_sf"/>
</dbReference>
<feature type="domain" description="Tc1-like transposase DDE" evidence="3">
    <location>
        <begin position="183"/>
        <end position="299"/>
    </location>
</feature>
<protein>
    <submittedName>
        <fullName evidence="4">Transposable element Tcb2 transposase</fullName>
    </submittedName>
</protein>
<dbReference type="PANTHER" id="PTHR23022:SF135">
    <property type="entry name" value="SI:DKEY-77F5.3"/>
    <property type="match status" value="1"/>
</dbReference>
<dbReference type="Proteomes" id="UP000887159">
    <property type="component" value="Unassembled WGS sequence"/>
</dbReference>
<dbReference type="GO" id="GO:0003677">
    <property type="term" value="F:DNA binding"/>
    <property type="evidence" value="ECO:0007669"/>
    <property type="project" value="InterPro"/>
</dbReference>
<keyword evidence="5" id="KW-1185">Reference proteome</keyword>
<dbReference type="GO" id="GO:0005634">
    <property type="term" value="C:nucleus"/>
    <property type="evidence" value="ECO:0007669"/>
    <property type="project" value="UniProtKB-SubCell"/>
</dbReference>
<dbReference type="GO" id="GO:0015074">
    <property type="term" value="P:DNA integration"/>
    <property type="evidence" value="ECO:0007669"/>
    <property type="project" value="InterPro"/>
</dbReference>
<dbReference type="GO" id="GO:0006313">
    <property type="term" value="P:DNA transposition"/>
    <property type="evidence" value="ECO:0007669"/>
    <property type="project" value="InterPro"/>
</dbReference>
<dbReference type="InterPro" id="IPR052338">
    <property type="entry name" value="Transposase_5"/>
</dbReference>
<feature type="domain" description="Transposase Tc1-like" evidence="2">
    <location>
        <begin position="69"/>
        <end position="139"/>
    </location>
</feature>
<dbReference type="PANTHER" id="PTHR23022">
    <property type="entry name" value="TRANSPOSABLE ELEMENT-RELATED"/>
    <property type="match status" value="1"/>
</dbReference>
<dbReference type="InterPro" id="IPR036397">
    <property type="entry name" value="RNaseH_sf"/>
</dbReference>
<comment type="caution">
    <text evidence="4">The sequence shown here is derived from an EMBL/GenBank/DDBJ whole genome shotgun (WGS) entry which is preliminary data.</text>
</comment>
<sequence>MSQRRRLPNSLRWRVVGWMEMGFSQADAARRLNVSRSVQRLWDQYQSEDSVSRRPVPGRPRATTPAEDRFLALSARRRRTTTMPQLVADHFQASGRRISATTVRNRLHNAGLYARRPVVCVSLNGRQRRNRLCWAREHVSWTQQQWASVLFTGESRFTMESDSGRLLIWREQRTRYHQSNTVERHSYRGGGILVWAGISLGGHTDLHVFHGGTVTGLRYRDEILDRYVRPYAAAIGNDFILMDDNARPHRARIVEEYLEDHGLERMEWPARSPDLNPIEHLWDYLGREVAALNPPPRSLHELKQGLLCVWSSLPIPVSDNLINSMGNRCRQCIQVRGGHIPY</sequence>
<accession>A0A8X6SEM3</accession>
<proteinExistence type="predicted"/>
<dbReference type="AlphaFoldDB" id="A0A8X6SEM3"/>
<dbReference type="EMBL" id="BMAU01021314">
    <property type="protein sequence ID" value="GFY12452.1"/>
    <property type="molecule type" value="Genomic_DNA"/>
</dbReference>
<evidence type="ECO:0000313" key="4">
    <source>
        <dbReference type="EMBL" id="GFY12452.1"/>
    </source>
</evidence>
<organism evidence="4 5">
    <name type="scientific">Trichonephila clavipes</name>
    <name type="common">Golden silk orbweaver</name>
    <name type="synonym">Nephila clavipes</name>
    <dbReference type="NCBI Taxonomy" id="2585209"/>
    <lineage>
        <taxon>Eukaryota</taxon>
        <taxon>Metazoa</taxon>
        <taxon>Ecdysozoa</taxon>
        <taxon>Arthropoda</taxon>
        <taxon>Chelicerata</taxon>
        <taxon>Arachnida</taxon>
        <taxon>Araneae</taxon>
        <taxon>Araneomorphae</taxon>
        <taxon>Entelegynae</taxon>
        <taxon>Araneoidea</taxon>
        <taxon>Nephilidae</taxon>
        <taxon>Trichonephila</taxon>
    </lineage>
</organism>
<dbReference type="Pfam" id="PF01498">
    <property type="entry name" value="HTH_Tnp_Tc3_2"/>
    <property type="match status" value="1"/>
</dbReference>
<dbReference type="InterPro" id="IPR038717">
    <property type="entry name" value="Tc1-like_DDE_dom"/>
</dbReference>
<dbReference type="InterPro" id="IPR002492">
    <property type="entry name" value="Transposase_Tc1-like"/>
</dbReference>
<gene>
    <name evidence="4" type="ORF">TNCV_1798741</name>
</gene>
<comment type="subcellular location">
    <subcellularLocation>
        <location evidence="1">Nucleus</location>
    </subcellularLocation>
</comment>
<dbReference type="SUPFAM" id="SSF46689">
    <property type="entry name" value="Homeodomain-like"/>
    <property type="match status" value="1"/>
</dbReference>
<name>A0A8X6SEM3_TRICX</name>